<sequence length="224" mass="25244">MNRPVTVAVICEGSTEQTFIRDVLAPTLATKNLFLEAQLIGRPKHKGGHVVFQRALTDIEQRLKQRRDIYVSTMFDLFRIDTAWPGVCDIRKGMAASLKAELIEARTLKAVEAKLPNAGVAKRFIPFFCLHEFEALLFSSPAELAGQLQVEEDLIANILRECGTPEEINDHPQTAPSKRIESLYPGYRKIVMGRAIAQKIGVRTIRQHCPHFDAWVNRLEALVK</sequence>
<organism evidence="1 2">
    <name type="scientific">Desulfomicrobium apsheronum</name>
    <dbReference type="NCBI Taxonomy" id="52560"/>
    <lineage>
        <taxon>Bacteria</taxon>
        <taxon>Pseudomonadati</taxon>
        <taxon>Thermodesulfobacteriota</taxon>
        <taxon>Desulfovibrionia</taxon>
        <taxon>Desulfovibrionales</taxon>
        <taxon>Desulfomicrobiaceae</taxon>
        <taxon>Desulfomicrobium</taxon>
    </lineage>
</organism>
<dbReference type="OrthoDB" id="9801478at2"/>
<evidence type="ECO:0000313" key="1">
    <source>
        <dbReference type="EMBL" id="SFJ90727.1"/>
    </source>
</evidence>
<dbReference type="STRING" id="52560.SAMN04488082_10974"/>
<name>A0A1I3V923_9BACT</name>
<dbReference type="Pfam" id="PF14103">
    <property type="entry name" value="DUF4276"/>
    <property type="match status" value="1"/>
</dbReference>
<reference evidence="2" key="1">
    <citation type="submission" date="2016-10" db="EMBL/GenBank/DDBJ databases">
        <authorList>
            <person name="Varghese N."/>
            <person name="Submissions S."/>
        </authorList>
    </citation>
    <scope>NUCLEOTIDE SEQUENCE [LARGE SCALE GENOMIC DNA]</scope>
    <source>
        <strain evidence="2">DSM 5918</strain>
    </source>
</reference>
<dbReference type="InterPro" id="IPR025455">
    <property type="entry name" value="DUF4276"/>
</dbReference>
<dbReference type="EMBL" id="FORX01000009">
    <property type="protein sequence ID" value="SFJ90727.1"/>
    <property type="molecule type" value="Genomic_DNA"/>
</dbReference>
<accession>A0A1I3V923</accession>
<evidence type="ECO:0008006" key="3">
    <source>
        <dbReference type="Google" id="ProtNLM"/>
    </source>
</evidence>
<proteinExistence type="predicted"/>
<keyword evidence="2" id="KW-1185">Reference proteome</keyword>
<dbReference type="Proteomes" id="UP000198635">
    <property type="component" value="Unassembled WGS sequence"/>
</dbReference>
<evidence type="ECO:0000313" key="2">
    <source>
        <dbReference type="Proteomes" id="UP000198635"/>
    </source>
</evidence>
<dbReference type="RefSeq" id="WP_092374988.1">
    <property type="nucleotide sequence ID" value="NZ_FORX01000009.1"/>
</dbReference>
<dbReference type="AlphaFoldDB" id="A0A1I3V923"/>
<protein>
    <recommendedName>
        <fullName evidence="3">DUF4276 domain-containing protein</fullName>
    </recommendedName>
</protein>
<gene>
    <name evidence="1" type="ORF">SAMN04488082_10974</name>
</gene>